<dbReference type="EMBL" id="CP133621">
    <property type="protein sequence ID" value="WMV49645.1"/>
    <property type="molecule type" value="Genomic_DNA"/>
</dbReference>
<sequence length="21" mass="2576">MQCYIAQSYRTSWILKTKAKR</sequence>
<evidence type="ECO:0000313" key="1">
    <source>
        <dbReference type="EMBL" id="WMV49645.1"/>
    </source>
</evidence>
<keyword evidence="2" id="KW-1185">Reference proteome</keyword>
<accession>A0AAF0UND4</accession>
<organism evidence="1 2">
    <name type="scientific">Solanum verrucosum</name>
    <dbReference type="NCBI Taxonomy" id="315347"/>
    <lineage>
        <taxon>Eukaryota</taxon>
        <taxon>Viridiplantae</taxon>
        <taxon>Streptophyta</taxon>
        <taxon>Embryophyta</taxon>
        <taxon>Tracheophyta</taxon>
        <taxon>Spermatophyta</taxon>
        <taxon>Magnoliopsida</taxon>
        <taxon>eudicotyledons</taxon>
        <taxon>Gunneridae</taxon>
        <taxon>Pentapetalae</taxon>
        <taxon>asterids</taxon>
        <taxon>lamiids</taxon>
        <taxon>Solanales</taxon>
        <taxon>Solanaceae</taxon>
        <taxon>Solanoideae</taxon>
        <taxon>Solaneae</taxon>
        <taxon>Solanum</taxon>
    </lineage>
</organism>
<dbReference type="Proteomes" id="UP001234989">
    <property type="component" value="Chromosome 10"/>
</dbReference>
<reference evidence="1" key="1">
    <citation type="submission" date="2023-08" db="EMBL/GenBank/DDBJ databases">
        <title>A de novo genome assembly of Solanum verrucosum Schlechtendal, a Mexican diploid species geographically isolated from the other diploid A-genome species in potato relatives.</title>
        <authorList>
            <person name="Hosaka K."/>
        </authorList>
    </citation>
    <scope>NUCLEOTIDE SEQUENCE</scope>
    <source>
        <tissue evidence="1">Young leaves</tissue>
    </source>
</reference>
<name>A0AAF0UND4_SOLVR</name>
<gene>
    <name evidence="1" type="ORF">MTR67_043030</name>
</gene>
<dbReference type="AlphaFoldDB" id="A0AAF0UND4"/>
<proteinExistence type="predicted"/>
<evidence type="ECO:0000313" key="2">
    <source>
        <dbReference type="Proteomes" id="UP001234989"/>
    </source>
</evidence>
<protein>
    <submittedName>
        <fullName evidence="1">Uncharacterized protein</fullName>
    </submittedName>
</protein>